<keyword evidence="2 5" id="KW-0812">Transmembrane</keyword>
<gene>
    <name evidence="6" type="ORF">MONBRDRAFT_26179</name>
</gene>
<dbReference type="GO" id="GO:0016020">
    <property type="term" value="C:membrane"/>
    <property type="evidence" value="ECO:0007669"/>
    <property type="project" value="UniProtKB-SubCell"/>
</dbReference>
<dbReference type="RefSeq" id="XP_001746690.1">
    <property type="nucleotide sequence ID" value="XM_001746638.1"/>
</dbReference>
<evidence type="ECO:0000256" key="3">
    <source>
        <dbReference type="ARBA" id="ARBA00022989"/>
    </source>
</evidence>
<dbReference type="InterPro" id="IPR001129">
    <property type="entry name" value="Membr-assoc_MAPEG"/>
</dbReference>
<feature type="transmembrane region" description="Helical" evidence="5">
    <location>
        <begin position="20"/>
        <end position="44"/>
    </location>
</feature>
<evidence type="ECO:0000256" key="2">
    <source>
        <dbReference type="ARBA" id="ARBA00022692"/>
    </source>
</evidence>
<dbReference type="Gene3D" id="1.20.120.550">
    <property type="entry name" value="Membrane associated eicosanoid/glutathione metabolism-like domain"/>
    <property type="match status" value="1"/>
</dbReference>
<dbReference type="Pfam" id="PF01124">
    <property type="entry name" value="MAPEG"/>
    <property type="match status" value="1"/>
</dbReference>
<dbReference type="KEGG" id="mbr:MONBRDRAFT_26179"/>
<evidence type="ECO:0000313" key="6">
    <source>
        <dbReference type="EMBL" id="EDQ88586.1"/>
    </source>
</evidence>
<evidence type="ECO:0000256" key="4">
    <source>
        <dbReference type="ARBA" id="ARBA00023136"/>
    </source>
</evidence>
<sequence length="159" mass="17789">MTLTAVQLRVEPSEVAMAVYALVAYFILYFVFLSNQSATSQLLVRKYKKRQEKFVKYYNTKDPSQLTADRAVGNMLEQMPVFLTGYFAAMVTAAMAGESFRWVNYAAFAYTASRSMYLVAFKNNASAAGIKPGILLATLPGYVVILYHFYFAVTTVTAM</sequence>
<keyword evidence="7" id="KW-1185">Reference proteome</keyword>
<feature type="transmembrane region" description="Helical" evidence="5">
    <location>
        <begin position="102"/>
        <end position="121"/>
    </location>
</feature>
<feature type="transmembrane region" description="Helical" evidence="5">
    <location>
        <begin position="79"/>
        <end position="96"/>
    </location>
</feature>
<dbReference type="EMBL" id="CH991554">
    <property type="protein sequence ID" value="EDQ88586.1"/>
    <property type="molecule type" value="Genomic_DNA"/>
</dbReference>
<name>A9V1L0_MONBE</name>
<accession>A9V1L0</accession>
<keyword evidence="3 5" id="KW-1133">Transmembrane helix</keyword>
<protein>
    <submittedName>
        <fullName evidence="6">Uncharacterized protein</fullName>
    </submittedName>
</protein>
<feature type="transmembrane region" description="Helical" evidence="5">
    <location>
        <begin position="133"/>
        <end position="153"/>
    </location>
</feature>
<evidence type="ECO:0000256" key="1">
    <source>
        <dbReference type="ARBA" id="ARBA00004370"/>
    </source>
</evidence>
<dbReference type="SUPFAM" id="SSF161084">
    <property type="entry name" value="MAPEG domain-like"/>
    <property type="match status" value="1"/>
</dbReference>
<comment type="subcellular location">
    <subcellularLocation>
        <location evidence="1">Membrane</location>
    </subcellularLocation>
</comment>
<proteinExistence type="predicted"/>
<dbReference type="InterPro" id="IPR023352">
    <property type="entry name" value="MAPEG-like_dom_sf"/>
</dbReference>
<dbReference type="Proteomes" id="UP000001357">
    <property type="component" value="Unassembled WGS sequence"/>
</dbReference>
<organism evidence="6 7">
    <name type="scientific">Monosiga brevicollis</name>
    <name type="common">Choanoflagellate</name>
    <dbReference type="NCBI Taxonomy" id="81824"/>
    <lineage>
        <taxon>Eukaryota</taxon>
        <taxon>Choanoflagellata</taxon>
        <taxon>Craspedida</taxon>
        <taxon>Salpingoecidae</taxon>
        <taxon>Monosiga</taxon>
    </lineage>
</organism>
<dbReference type="GeneID" id="5891905"/>
<keyword evidence="4 5" id="KW-0472">Membrane</keyword>
<dbReference type="InParanoid" id="A9V1L0"/>
<dbReference type="AlphaFoldDB" id="A9V1L0"/>
<evidence type="ECO:0000256" key="5">
    <source>
        <dbReference type="SAM" id="Phobius"/>
    </source>
</evidence>
<reference evidence="6 7" key="1">
    <citation type="journal article" date="2008" name="Nature">
        <title>The genome of the choanoflagellate Monosiga brevicollis and the origin of metazoans.</title>
        <authorList>
            <consortium name="JGI Sequencing"/>
            <person name="King N."/>
            <person name="Westbrook M.J."/>
            <person name="Young S.L."/>
            <person name="Kuo A."/>
            <person name="Abedin M."/>
            <person name="Chapman J."/>
            <person name="Fairclough S."/>
            <person name="Hellsten U."/>
            <person name="Isogai Y."/>
            <person name="Letunic I."/>
            <person name="Marr M."/>
            <person name="Pincus D."/>
            <person name="Putnam N."/>
            <person name="Rokas A."/>
            <person name="Wright K.J."/>
            <person name="Zuzow R."/>
            <person name="Dirks W."/>
            <person name="Good M."/>
            <person name="Goodstein D."/>
            <person name="Lemons D."/>
            <person name="Li W."/>
            <person name="Lyons J.B."/>
            <person name="Morris A."/>
            <person name="Nichols S."/>
            <person name="Richter D.J."/>
            <person name="Salamov A."/>
            <person name="Bork P."/>
            <person name="Lim W.A."/>
            <person name="Manning G."/>
            <person name="Miller W.T."/>
            <person name="McGinnis W."/>
            <person name="Shapiro H."/>
            <person name="Tjian R."/>
            <person name="Grigoriev I.V."/>
            <person name="Rokhsar D."/>
        </authorList>
    </citation>
    <scope>NUCLEOTIDE SEQUENCE [LARGE SCALE GENOMIC DNA]</scope>
    <source>
        <strain evidence="7">MX1 / ATCC 50154</strain>
    </source>
</reference>
<evidence type="ECO:0000313" key="7">
    <source>
        <dbReference type="Proteomes" id="UP000001357"/>
    </source>
</evidence>